<sequence length="49" mass="5935">MGRDWQNQLLLFDKELLGTNLVLLNKMDPQKNSNIRKLTIWEIIPLRKW</sequence>
<name>A0A2P6PEY9_ROSCH</name>
<dbReference type="AlphaFoldDB" id="A0A2P6PEY9"/>
<organism evidence="1 2">
    <name type="scientific">Rosa chinensis</name>
    <name type="common">China rose</name>
    <dbReference type="NCBI Taxonomy" id="74649"/>
    <lineage>
        <taxon>Eukaryota</taxon>
        <taxon>Viridiplantae</taxon>
        <taxon>Streptophyta</taxon>
        <taxon>Embryophyta</taxon>
        <taxon>Tracheophyta</taxon>
        <taxon>Spermatophyta</taxon>
        <taxon>Magnoliopsida</taxon>
        <taxon>eudicotyledons</taxon>
        <taxon>Gunneridae</taxon>
        <taxon>Pentapetalae</taxon>
        <taxon>rosids</taxon>
        <taxon>fabids</taxon>
        <taxon>Rosales</taxon>
        <taxon>Rosaceae</taxon>
        <taxon>Rosoideae</taxon>
        <taxon>Rosoideae incertae sedis</taxon>
        <taxon>Rosa</taxon>
    </lineage>
</organism>
<dbReference type="Proteomes" id="UP000238479">
    <property type="component" value="Chromosome 7"/>
</dbReference>
<dbReference type="Gramene" id="PRQ20491">
    <property type="protein sequence ID" value="PRQ20491"/>
    <property type="gene ID" value="RchiOBHm_Chr7g0228741"/>
</dbReference>
<gene>
    <name evidence="1" type="ORF">RchiOBHm_Chr7g0228741</name>
</gene>
<protein>
    <submittedName>
        <fullName evidence="1">Uncharacterized protein</fullName>
    </submittedName>
</protein>
<evidence type="ECO:0000313" key="1">
    <source>
        <dbReference type="EMBL" id="PRQ20491.1"/>
    </source>
</evidence>
<comment type="caution">
    <text evidence="1">The sequence shown here is derived from an EMBL/GenBank/DDBJ whole genome shotgun (WGS) entry which is preliminary data.</text>
</comment>
<proteinExistence type="predicted"/>
<evidence type="ECO:0000313" key="2">
    <source>
        <dbReference type="Proteomes" id="UP000238479"/>
    </source>
</evidence>
<accession>A0A2P6PEY9</accession>
<keyword evidence="2" id="KW-1185">Reference proteome</keyword>
<reference evidence="1 2" key="1">
    <citation type="journal article" date="2018" name="Nat. Genet.">
        <title>The Rosa genome provides new insights in the design of modern roses.</title>
        <authorList>
            <person name="Bendahmane M."/>
        </authorList>
    </citation>
    <scope>NUCLEOTIDE SEQUENCE [LARGE SCALE GENOMIC DNA]</scope>
    <source>
        <strain evidence="2">cv. Old Blush</strain>
    </source>
</reference>
<dbReference type="EMBL" id="PDCK01000045">
    <property type="protein sequence ID" value="PRQ20491.1"/>
    <property type="molecule type" value="Genomic_DNA"/>
</dbReference>